<proteinExistence type="predicted"/>
<reference evidence="1 2" key="1">
    <citation type="submission" date="2019-05" db="EMBL/GenBank/DDBJ databases">
        <title>Another draft genome of Portunus trituberculatus and its Hox gene families provides insights of decapod evolution.</title>
        <authorList>
            <person name="Jeong J.-H."/>
            <person name="Song I."/>
            <person name="Kim S."/>
            <person name="Choi T."/>
            <person name="Kim D."/>
            <person name="Ryu S."/>
            <person name="Kim W."/>
        </authorList>
    </citation>
    <scope>NUCLEOTIDE SEQUENCE [LARGE SCALE GENOMIC DNA]</scope>
    <source>
        <tissue evidence="1">Muscle</tissue>
    </source>
</reference>
<name>A0A5B7CM12_PORTR</name>
<dbReference type="EMBL" id="VSRR010000069">
    <property type="protein sequence ID" value="MPC09446.1"/>
    <property type="molecule type" value="Genomic_DNA"/>
</dbReference>
<accession>A0A5B7CM12</accession>
<organism evidence="1 2">
    <name type="scientific">Portunus trituberculatus</name>
    <name type="common">Swimming crab</name>
    <name type="synonym">Neptunus trituberculatus</name>
    <dbReference type="NCBI Taxonomy" id="210409"/>
    <lineage>
        <taxon>Eukaryota</taxon>
        <taxon>Metazoa</taxon>
        <taxon>Ecdysozoa</taxon>
        <taxon>Arthropoda</taxon>
        <taxon>Crustacea</taxon>
        <taxon>Multicrustacea</taxon>
        <taxon>Malacostraca</taxon>
        <taxon>Eumalacostraca</taxon>
        <taxon>Eucarida</taxon>
        <taxon>Decapoda</taxon>
        <taxon>Pleocyemata</taxon>
        <taxon>Brachyura</taxon>
        <taxon>Eubrachyura</taxon>
        <taxon>Portunoidea</taxon>
        <taxon>Portunidae</taxon>
        <taxon>Portuninae</taxon>
        <taxon>Portunus</taxon>
    </lineage>
</organism>
<comment type="caution">
    <text evidence="1">The sequence shown here is derived from an EMBL/GenBank/DDBJ whole genome shotgun (WGS) entry which is preliminary data.</text>
</comment>
<protein>
    <submittedName>
        <fullName evidence="1">Uncharacterized protein</fullName>
    </submittedName>
</protein>
<evidence type="ECO:0000313" key="1">
    <source>
        <dbReference type="EMBL" id="MPC09446.1"/>
    </source>
</evidence>
<dbReference type="AlphaFoldDB" id="A0A5B7CM12"/>
<gene>
    <name evidence="1" type="ORF">E2C01_002057</name>
</gene>
<keyword evidence="2" id="KW-1185">Reference proteome</keyword>
<evidence type="ECO:0000313" key="2">
    <source>
        <dbReference type="Proteomes" id="UP000324222"/>
    </source>
</evidence>
<sequence>MDTDEEVLHIHHNGEQAVKVVVTGRLEAIKTLKAKRLRTEGHVLSMWEQLRQGCDGGAAGCGVSGRAGWVGGVGFYVASETRVDN</sequence>
<dbReference type="Proteomes" id="UP000324222">
    <property type="component" value="Unassembled WGS sequence"/>
</dbReference>